<reference evidence="2" key="1">
    <citation type="submission" date="2018-03" db="EMBL/GenBank/DDBJ databases">
        <authorList>
            <person name="Guldener U."/>
        </authorList>
    </citation>
    <scope>NUCLEOTIDE SEQUENCE [LARGE SCALE GENOMIC DNA]</scope>
    <source>
        <strain evidence="2">ATCC34888</strain>
    </source>
</reference>
<dbReference type="InterPro" id="IPR014710">
    <property type="entry name" value="RmlC-like_jellyroll"/>
</dbReference>
<dbReference type="Proteomes" id="UP000325008">
    <property type="component" value="Unassembled WGS sequence"/>
</dbReference>
<dbReference type="InterPro" id="IPR041667">
    <property type="entry name" value="Cupin_8"/>
</dbReference>
<dbReference type="PANTHER" id="PTHR12461:SF99">
    <property type="entry name" value="BIFUNCTIONAL PEPTIDASE AND (3S)-LYSYL HYDROXYLASE JMJD7"/>
    <property type="match status" value="1"/>
</dbReference>
<keyword evidence="3" id="KW-1185">Reference proteome</keyword>
<proteinExistence type="predicted"/>
<dbReference type="RefSeq" id="XP_014659462.1">
    <property type="nucleotide sequence ID" value="XM_014803976.1"/>
</dbReference>
<dbReference type="OrthoDB" id="424465at2759"/>
<dbReference type="PROSITE" id="PS51184">
    <property type="entry name" value="JMJC"/>
    <property type="match status" value="1"/>
</dbReference>
<organism evidence="2 3">
    <name type="scientific">Pseudozyma antarctica</name>
    <name type="common">Yeast</name>
    <name type="synonym">Candida antarctica</name>
    <dbReference type="NCBI Taxonomy" id="84753"/>
    <lineage>
        <taxon>Eukaryota</taxon>
        <taxon>Fungi</taxon>
        <taxon>Dikarya</taxon>
        <taxon>Basidiomycota</taxon>
        <taxon>Ustilaginomycotina</taxon>
        <taxon>Ustilaginomycetes</taxon>
        <taxon>Ustilaginales</taxon>
        <taxon>Ustilaginaceae</taxon>
        <taxon>Moesziomyces</taxon>
    </lineage>
</organism>
<dbReference type="EMBL" id="OOIQ01000001">
    <property type="protein sequence ID" value="SPO42699.1"/>
    <property type="molecule type" value="Genomic_DNA"/>
</dbReference>
<dbReference type="PANTHER" id="PTHR12461">
    <property type="entry name" value="HYPOXIA-INDUCIBLE FACTOR 1 ALPHA INHIBITOR-RELATED"/>
    <property type="match status" value="1"/>
</dbReference>
<dbReference type="Gene3D" id="2.60.120.10">
    <property type="entry name" value="Jelly Rolls"/>
    <property type="match status" value="1"/>
</dbReference>
<sequence length="409" mass="45380">MASTSALPHKPTMDDIDDPFHLLLRQRAVEARRKYGIPLSNKAASSESWPQRLPAPPSPQQFRDTIERHVPVLIQGCLDDRPQLAKWKDTAYLQSCMGPERSVVVALTPDGRADDLVKHPGSANEEAVFALPLERSMRFSELLDRLARQVDGKSDTVAYLQSQNSNLSVHEYGDLSPLLHDLEQTSRADASPRSDPAWATEAIGCAPEATNIWIGTSASRTSMHRDYYENIFSVVRGYKEFTVFPPSEACFLCDDEEYSICKYVEQTPADAAGKQSLVLQRDADGAATRWIPIDPTLPKSAPRNAPYVHRDLNADAQSSLPSQPHAAHTKYGYALPALTIRVHEGEALYLPSGWFHHVAQQHDHQLVAADPAPVDRGLCLCINWWYQISDDVALQLDEMDLASGYTGNA</sequence>
<name>A0A5C3FH52_PSEA2</name>
<evidence type="ECO:0000313" key="3">
    <source>
        <dbReference type="Proteomes" id="UP000325008"/>
    </source>
</evidence>
<dbReference type="AlphaFoldDB" id="A0A5C3FH52"/>
<accession>A0A5C3FH52</accession>
<comment type="caution">
    <text evidence="2">The sequence shown here is derived from an EMBL/GenBank/DDBJ whole genome shotgun (WGS) entry which is preliminary data.</text>
</comment>
<protein>
    <recommendedName>
        <fullName evidence="1">JmjC domain-containing protein</fullName>
    </recommendedName>
</protein>
<evidence type="ECO:0000259" key="1">
    <source>
        <dbReference type="PROSITE" id="PS51184"/>
    </source>
</evidence>
<dbReference type="SMART" id="SM00558">
    <property type="entry name" value="JmjC"/>
    <property type="match status" value="1"/>
</dbReference>
<dbReference type="InterPro" id="IPR003347">
    <property type="entry name" value="JmjC_dom"/>
</dbReference>
<dbReference type="SUPFAM" id="SSF51197">
    <property type="entry name" value="Clavaminate synthase-like"/>
    <property type="match status" value="1"/>
</dbReference>
<feature type="domain" description="JmjC" evidence="1">
    <location>
        <begin position="171"/>
        <end position="401"/>
    </location>
</feature>
<gene>
    <name evidence="2" type="ORF">PSANT_00382</name>
</gene>
<dbReference type="Pfam" id="PF13621">
    <property type="entry name" value="Cupin_8"/>
    <property type="match status" value="1"/>
</dbReference>
<evidence type="ECO:0000313" key="2">
    <source>
        <dbReference type="EMBL" id="SPO42699.1"/>
    </source>
</evidence>